<keyword evidence="1" id="KW-0378">Hydrolase</keyword>
<accession>A0ABX6J6B4</accession>
<protein>
    <submittedName>
        <fullName evidence="1">Glycoside hydrolase family 43 protein</fullName>
    </submittedName>
</protein>
<organism evidence="1 2">
    <name type="scientific">Blautia producta ATCC 27340 = DSM 2950</name>
    <dbReference type="NCBI Taxonomy" id="1121114"/>
    <lineage>
        <taxon>Bacteria</taxon>
        <taxon>Bacillati</taxon>
        <taxon>Bacillota</taxon>
        <taxon>Clostridia</taxon>
        <taxon>Lachnospirales</taxon>
        <taxon>Lachnospiraceae</taxon>
        <taxon>Blautia</taxon>
    </lineage>
</organism>
<dbReference type="GO" id="GO:0016787">
    <property type="term" value="F:hydrolase activity"/>
    <property type="evidence" value="ECO:0007669"/>
    <property type="project" value="UniProtKB-KW"/>
</dbReference>
<sequence length="65" mass="7538">MTGKKTTFCVWASMVKLAGDLQPKQRIYSSYNSDFRSFTEQFVYLETEKHVIDVDIVREKGGKDN</sequence>
<gene>
    <name evidence="1" type="ORF">GXM18_08855</name>
</gene>
<keyword evidence="2" id="KW-1185">Reference proteome</keyword>
<evidence type="ECO:0000313" key="2">
    <source>
        <dbReference type="Proteomes" id="UP000464715"/>
    </source>
</evidence>
<evidence type="ECO:0000313" key="1">
    <source>
        <dbReference type="EMBL" id="QIB54974.1"/>
    </source>
</evidence>
<proteinExistence type="predicted"/>
<reference evidence="1 2" key="1">
    <citation type="submission" date="2020-02" db="EMBL/GenBank/DDBJ databases">
        <title>Complete genome sequence of Blautia producta JCM 1471(T).</title>
        <authorList>
            <person name="Tourlousse D.M."/>
            <person name="Sakamoto M."/>
            <person name="Miura T."/>
            <person name="Narita K."/>
            <person name="Ohashi A."/>
            <person name="Uchino Y."/>
            <person name="Yamazoe A."/>
            <person name="Kameyama K."/>
            <person name="Terauchi J."/>
            <person name="Ohkuma M."/>
            <person name="Kawasaki H."/>
            <person name="Sekiguchi Y."/>
        </authorList>
    </citation>
    <scope>NUCLEOTIDE SEQUENCE [LARGE SCALE GENOMIC DNA]</scope>
    <source>
        <strain evidence="1 2">JCM 1471</strain>
    </source>
</reference>
<dbReference type="EMBL" id="CP048626">
    <property type="protein sequence ID" value="QIB54974.1"/>
    <property type="molecule type" value="Genomic_DNA"/>
</dbReference>
<dbReference type="Proteomes" id="UP000464715">
    <property type="component" value="Chromosome"/>
</dbReference>
<name>A0ABX6J6B4_9FIRM</name>